<feature type="transmembrane region" description="Helical" evidence="1">
    <location>
        <begin position="35"/>
        <end position="54"/>
    </location>
</feature>
<proteinExistence type="predicted"/>
<feature type="transmembrane region" description="Helical" evidence="1">
    <location>
        <begin position="60"/>
        <end position="79"/>
    </location>
</feature>
<dbReference type="EMBL" id="GGMS01014791">
    <property type="protein sequence ID" value="MBY83994.1"/>
    <property type="molecule type" value="Transcribed_RNA"/>
</dbReference>
<sequence>MSLIVTIEWCSIRRALKPFKRQMQRIKIFRTIHSLLNFGEAFVNLIFLSFSIIFKYRLIYFIPYIAPPALYPATIRVTITPFRQTLTSRVHRIEVGTAAGTGDKLSDFTSIFCWDCRFSNYITINLLDTITSKLS</sequence>
<keyword evidence="1" id="KW-1133">Transmembrane helix</keyword>
<gene>
    <name evidence="2" type="ORF">g.78359</name>
</gene>
<dbReference type="AlphaFoldDB" id="A0A2S2R226"/>
<reference evidence="2" key="1">
    <citation type="submission" date="2018-04" db="EMBL/GenBank/DDBJ databases">
        <title>Transcriptome assembly of Sipha flava.</title>
        <authorList>
            <person name="Scully E.D."/>
            <person name="Geib S.M."/>
            <person name="Palmer N.A."/>
            <person name="Koch K."/>
            <person name="Bradshaw J."/>
            <person name="Heng-Moss T."/>
            <person name="Sarath G."/>
        </authorList>
    </citation>
    <scope>NUCLEOTIDE SEQUENCE</scope>
</reference>
<protein>
    <submittedName>
        <fullName evidence="2">Uncharacterized protein</fullName>
    </submittedName>
</protein>
<evidence type="ECO:0000256" key="1">
    <source>
        <dbReference type="SAM" id="Phobius"/>
    </source>
</evidence>
<keyword evidence="1" id="KW-0812">Transmembrane</keyword>
<keyword evidence="1" id="KW-0472">Membrane</keyword>
<accession>A0A2S2R226</accession>
<name>A0A2S2R226_9HEMI</name>
<evidence type="ECO:0000313" key="2">
    <source>
        <dbReference type="EMBL" id="MBY83994.1"/>
    </source>
</evidence>
<organism evidence="2">
    <name type="scientific">Sipha flava</name>
    <name type="common">yellow sugarcane aphid</name>
    <dbReference type="NCBI Taxonomy" id="143950"/>
    <lineage>
        <taxon>Eukaryota</taxon>
        <taxon>Metazoa</taxon>
        <taxon>Ecdysozoa</taxon>
        <taxon>Arthropoda</taxon>
        <taxon>Hexapoda</taxon>
        <taxon>Insecta</taxon>
        <taxon>Pterygota</taxon>
        <taxon>Neoptera</taxon>
        <taxon>Paraneoptera</taxon>
        <taxon>Hemiptera</taxon>
        <taxon>Sternorrhyncha</taxon>
        <taxon>Aphidomorpha</taxon>
        <taxon>Aphidoidea</taxon>
        <taxon>Aphididae</taxon>
        <taxon>Sipha</taxon>
    </lineage>
</organism>